<organism evidence="3">
    <name type="scientific">Micromonas pusilla</name>
    <name type="common">Picoplanktonic green alga</name>
    <name type="synonym">Chromulina pusilla</name>
    <dbReference type="NCBI Taxonomy" id="38833"/>
    <lineage>
        <taxon>Eukaryota</taxon>
        <taxon>Viridiplantae</taxon>
        <taxon>Chlorophyta</taxon>
        <taxon>Mamiellophyceae</taxon>
        <taxon>Mamiellales</taxon>
        <taxon>Mamiellaceae</taxon>
        <taxon>Micromonas</taxon>
    </lineage>
</organism>
<name>A0A7S0DDS6_MICPS</name>
<dbReference type="SUPFAM" id="SSF50129">
    <property type="entry name" value="GroES-like"/>
    <property type="match status" value="1"/>
</dbReference>
<dbReference type="GO" id="GO:0016491">
    <property type="term" value="F:oxidoreductase activity"/>
    <property type="evidence" value="ECO:0007669"/>
    <property type="project" value="InterPro"/>
</dbReference>
<evidence type="ECO:0000313" key="3">
    <source>
        <dbReference type="EMBL" id="CAD8451836.1"/>
    </source>
</evidence>
<dbReference type="PANTHER" id="PTHR43677">
    <property type="entry name" value="SHORT-CHAIN DEHYDROGENASE/REDUCTASE"/>
    <property type="match status" value="1"/>
</dbReference>
<dbReference type="InterPro" id="IPR013149">
    <property type="entry name" value="ADH-like_C"/>
</dbReference>
<dbReference type="SMART" id="SM00829">
    <property type="entry name" value="PKS_ER"/>
    <property type="match status" value="1"/>
</dbReference>
<gene>
    <name evidence="3" type="ORF">MSP1401_LOCUS12424</name>
</gene>
<dbReference type="InterPro" id="IPR011032">
    <property type="entry name" value="GroES-like_sf"/>
</dbReference>
<reference evidence="3" key="1">
    <citation type="submission" date="2021-01" db="EMBL/GenBank/DDBJ databases">
        <authorList>
            <person name="Corre E."/>
            <person name="Pelletier E."/>
            <person name="Niang G."/>
            <person name="Scheremetjew M."/>
            <person name="Finn R."/>
            <person name="Kale V."/>
            <person name="Holt S."/>
            <person name="Cochrane G."/>
            <person name="Meng A."/>
            <person name="Brown T."/>
            <person name="Cohen L."/>
        </authorList>
    </citation>
    <scope>NUCLEOTIDE SEQUENCE</scope>
    <source>
        <strain evidence="3">CCAC1681</strain>
    </source>
</reference>
<feature type="domain" description="Enoyl reductase (ER)" evidence="2">
    <location>
        <begin position="20"/>
        <end position="369"/>
    </location>
</feature>
<dbReference type="InterPro" id="IPR020843">
    <property type="entry name" value="ER"/>
</dbReference>
<dbReference type="CDD" id="cd08241">
    <property type="entry name" value="QOR1"/>
    <property type="match status" value="1"/>
</dbReference>
<protein>
    <recommendedName>
        <fullName evidence="2">Enoyl reductase (ER) domain-containing protein</fullName>
    </recommendedName>
</protein>
<sequence>MRALVCREWGDPTKSRAEGGVLGVEDVPAPSRVPPRGIRVRVICASLNFADCLLVRDRYQEKPALPFTPGGEFCGTVLELGAEIRTSGAFRVGQTVAGAVIGGGAMAEELVVPDASAAFVVPAGISPAVASSFPIAYGTAYMALAQRARIGPGTKVLILGAGGGVGLAAVQIAKALGARVVAVARGGDKTRACLDAGADACLDSDALHASSSSTDKSETTQSGKTGKTAPRRTFEETFELLPSATRRAFGGALADVLFDPVGGAAFSRGLSSLRWGGQALMIGFASGVIPNLPLNVALVKNVTVHGVYWGAHAAKDPNAMARCGSEVAGLLKRRKLAPKVDVSAMAPLESAHVLFRALEERRVVGKAVVVVSGQQEATRAVAGRQSSRL</sequence>
<dbReference type="InterPro" id="IPR051397">
    <property type="entry name" value="Zn-ADH-like_protein"/>
</dbReference>
<dbReference type="PANTHER" id="PTHR43677:SF4">
    <property type="entry name" value="QUINONE OXIDOREDUCTASE-LIKE PROTEIN 2"/>
    <property type="match status" value="1"/>
</dbReference>
<accession>A0A7S0DDS6</accession>
<proteinExistence type="predicted"/>
<dbReference type="AlphaFoldDB" id="A0A7S0DDS6"/>
<dbReference type="InterPro" id="IPR036291">
    <property type="entry name" value="NAD(P)-bd_dom_sf"/>
</dbReference>
<dbReference type="Pfam" id="PF08240">
    <property type="entry name" value="ADH_N"/>
    <property type="match status" value="1"/>
</dbReference>
<dbReference type="EMBL" id="HBEN01014857">
    <property type="protein sequence ID" value="CAD8451836.1"/>
    <property type="molecule type" value="Transcribed_RNA"/>
</dbReference>
<dbReference type="Gene3D" id="3.90.180.10">
    <property type="entry name" value="Medium-chain alcohol dehydrogenases, catalytic domain"/>
    <property type="match status" value="1"/>
</dbReference>
<evidence type="ECO:0000259" key="2">
    <source>
        <dbReference type="SMART" id="SM00829"/>
    </source>
</evidence>
<dbReference type="Gene3D" id="3.40.50.720">
    <property type="entry name" value="NAD(P)-binding Rossmann-like Domain"/>
    <property type="match status" value="1"/>
</dbReference>
<evidence type="ECO:0000256" key="1">
    <source>
        <dbReference type="SAM" id="MobiDB-lite"/>
    </source>
</evidence>
<dbReference type="SUPFAM" id="SSF51735">
    <property type="entry name" value="NAD(P)-binding Rossmann-fold domains"/>
    <property type="match status" value="1"/>
</dbReference>
<dbReference type="InterPro" id="IPR013154">
    <property type="entry name" value="ADH-like_N"/>
</dbReference>
<dbReference type="Pfam" id="PF00107">
    <property type="entry name" value="ADH_zinc_N"/>
    <property type="match status" value="1"/>
</dbReference>
<feature type="region of interest" description="Disordered" evidence="1">
    <location>
        <begin position="208"/>
        <end position="232"/>
    </location>
</feature>